<protein>
    <submittedName>
        <fullName evidence="2">Uncharacterized protein</fullName>
    </submittedName>
</protein>
<comment type="caution">
    <text evidence="2">The sequence shown here is derived from an EMBL/GenBank/DDBJ whole genome shotgun (WGS) entry which is preliminary data.</text>
</comment>
<feature type="compositionally biased region" description="Polar residues" evidence="1">
    <location>
        <begin position="25"/>
        <end position="39"/>
    </location>
</feature>
<dbReference type="EMBL" id="CABFNS010000015">
    <property type="protein sequence ID" value="VUC19901.1"/>
    <property type="molecule type" value="Genomic_DNA"/>
</dbReference>
<proteinExistence type="predicted"/>
<name>A0ABY6TN01_BIOOC</name>
<accession>A0ABY6TN01</accession>
<evidence type="ECO:0000313" key="2">
    <source>
        <dbReference type="EMBL" id="VUC19901.1"/>
    </source>
</evidence>
<evidence type="ECO:0000313" key="3">
    <source>
        <dbReference type="Proteomes" id="UP000766486"/>
    </source>
</evidence>
<sequence>MSIKGALLETFRSVEEVESFALLTRSTDPQTTRNSYQTSRESESRQREGQARLSIKKPIEKLLRRWLNGGDNRHDARSTAPQSNCLCHFLDDDYKISNISLEALRNRDLSIIQALNSLSSQLGFEIFLAVLDKELVGSCQDAKPLSWYTGDHPLEEYLAEENKRVNFNVLKRVIEKNYRIATLVGLDGDLVAENLHLNESALLETDGFNAVKPKVKYENDMDSALVIVPQHSLLAFFQQTPELGFTDNPIKDPQSAAGFLAKASLRPQAPASYSDNLLKFCCHVWGMKYYRYQQNMIYLSEEDYSDIVYAALRLGKMGLFDKVLKERCRLGKVLRGVIDGILKWLDFADRKSHSRFDKIKSRYIYASFLF</sequence>
<reference evidence="2 3" key="1">
    <citation type="submission" date="2019-06" db="EMBL/GenBank/DDBJ databases">
        <authorList>
            <person name="Broberg M."/>
        </authorList>
    </citation>
    <scope>NUCLEOTIDE SEQUENCE [LARGE SCALE GENOMIC DNA]</scope>
</reference>
<evidence type="ECO:0000256" key="1">
    <source>
        <dbReference type="SAM" id="MobiDB-lite"/>
    </source>
</evidence>
<keyword evidence="3" id="KW-1185">Reference proteome</keyword>
<feature type="region of interest" description="Disordered" evidence="1">
    <location>
        <begin position="25"/>
        <end position="51"/>
    </location>
</feature>
<feature type="compositionally biased region" description="Basic and acidic residues" evidence="1">
    <location>
        <begin position="40"/>
        <end position="50"/>
    </location>
</feature>
<dbReference type="Proteomes" id="UP000766486">
    <property type="component" value="Unassembled WGS sequence"/>
</dbReference>
<organism evidence="2 3">
    <name type="scientific">Bionectria ochroleuca</name>
    <name type="common">Gliocladium roseum</name>
    <dbReference type="NCBI Taxonomy" id="29856"/>
    <lineage>
        <taxon>Eukaryota</taxon>
        <taxon>Fungi</taxon>
        <taxon>Dikarya</taxon>
        <taxon>Ascomycota</taxon>
        <taxon>Pezizomycotina</taxon>
        <taxon>Sordariomycetes</taxon>
        <taxon>Hypocreomycetidae</taxon>
        <taxon>Hypocreales</taxon>
        <taxon>Bionectriaceae</taxon>
        <taxon>Clonostachys</taxon>
    </lineage>
</organism>
<gene>
    <name evidence="2" type="ORF">CLO192961_LOCUS7014</name>
</gene>